<dbReference type="GO" id="GO:0005615">
    <property type="term" value="C:extracellular space"/>
    <property type="evidence" value="ECO:0007669"/>
    <property type="project" value="TreeGrafter"/>
</dbReference>
<evidence type="ECO:0000256" key="4">
    <source>
        <dbReference type="ARBA" id="ARBA00022825"/>
    </source>
</evidence>
<keyword evidence="10" id="KW-1185">Reference proteome</keyword>
<dbReference type="InterPro" id="IPR036852">
    <property type="entry name" value="Peptidase_S8/S53_dom_sf"/>
</dbReference>
<dbReference type="PANTHER" id="PTHR43806:SF11">
    <property type="entry name" value="CEREVISIN-RELATED"/>
    <property type="match status" value="1"/>
</dbReference>
<dbReference type="PROSITE" id="PS00136">
    <property type="entry name" value="SUBTILASE_ASP"/>
    <property type="match status" value="1"/>
</dbReference>
<dbReference type="InterPro" id="IPR034193">
    <property type="entry name" value="PCSK9_ProteinaseK-like"/>
</dbReference>
<feature type="domain" description="Peptidase S8/S53" evidence="7">
    <location>
        <begin position="136"/>
        <end position="370"/>
    </location>
</feature>
<dbReference type="OrthoDB" id="9766923at2"/>
<dbReference type="Proteomes" id="UP000309174">
    <property type="component" value="Unassembled WGS sequence"/>
</dbReference>
<dbReference type="SUPFAM" id="SSF54897">
    <property type="entry name" value="Protease propeptides/inhibitors"/>
    <property type="match status" value="1"/>
</dbReference>
<gene>
    <name evidence="9" type="ORF">ETD83_25280</name>
</gene>
<dbReference type="InterPro" id="IPR015500">
    <property type="entry name" value="Peptidase_S8_subtilisin-rel"/>
</dbReference>
<feature type="domain" description="Inhibitor I9" evidence="8">
    <location>
        <begin position="32"/>
        <end position="105"/>
    </location>
</feature>
<name>A0A5C4J6K8_9ACTN</name>
<dbReference type="FunFam" id="3.40.50.200:FF:000014">
    <property type="entry name" value="Proteinase K"/>
    <property type="match status" value="1"/>
</dbReference>
<dbReference type="SUPFAM" id="SSF52743">
    <property type="entry name" value="Subtilisin-like"/>
    <property type="match status" value="1"/>
</dbReference>
<evidence type="ECO:0000256" key="3">
    <source>
        <dbReference type="ARBA" id="ARBA00022801"/>
    </source>
</evidence>
<dbReference type="Gene3D" id="3.30.70.80">
    <property type="entry name" value="Peptidase S8 propeptide/proteinase inhibitor I9"/>
    <property type="match status" value="1"/>
</dbReference>
<dbReference type="InterPro" id="IPR037045">
    <property type="entry name" value="S8pro/Inhibitor_I9_sf"/>
</dbReference>
<dbReference type="Gene3D" id="3.40.50.200">
    <property type="entry name" value="Peptidase S8/S53 domain"/>
    <property type="match status" value="1"/>
</dbReference>
<evidence type="ECO:0000259" key="8">
    <source>
        <dbReference type="Pfam" id="PF05922"/>
    </source>
</evidence>
<sequence>MLGGLGFTGPAHAAAEGAVMNAGAAGAIEGHYIVALDGATSLAAGAEAGVSEQAEELAARYSGSVETVYSAALRGFAVKMSAAQAGRLAAGPRVRYVQQSLMVRAAGAGTQPNPPSWGLDRVDGKSDGSYTYPATGSGVTVYVVDSGIRVGHGTFEGRASHGHDFVDEDAEAQDCNGHGTHVSGTIGGKEYGVAKGVRLVGVRVLGCDGSAPDRDTVEGLDWVLKNARGPSVGNMSLASGGDDAEPQAIRDATKAAIAAGIQFDVAAGNESADACGSTPADVPGAVTVASSTSGDSRSSFSNHGRCVDVFTPGSGIVSASHASDTGRAAMSGTSMAAPHVTGALAVFLEGHPGAGPAEAHDAVIAAADTGVIGNPGSGSPNRLLNVTKLAAPPPFPAGR</sequence>
<keyword evidence="2 5" id="KW-0645">Protease</keyword>
<keyword evidence="4 5" id="KW-0720">Serine protease</keyword>
<feature type="active site" description="Charge relay system" evidence="5">
    <location>
        <position position="145"/>
    </location>
</feature>
<evidence type="ECO:0000256" key="2">
    <source>
        <dbReference type="ARBA" id="ARBA00022670"/>
    </source>
</evidence>
<dbReference type="InterPro" id="IPR023827">
    <property type="entry name" value="Peptidase_S8_Asp-AS"/>
</dbReference>
<dbReference type="Pfam" id="PF00082">
    <property type="entry name" value="Peptidase_S8"/>
    <property type="match status" value="1"/>
</dbReference>
<accession>A0A5C4J6K8</accession>
<dbReference type="PROSITE" id="PS51892">
    <property type="entry name" value="SUBTILASE"/>
    <property type="match status" value="1"/>
</dbReference>
<evidence type="ECO:0000256" key="5">
    <source>
        <dbReference type="PROSITE-ProRule" id="PRU01240"/>
    </source>
</evidence>
<comment type="caution">
    <text evidence="9">The sequence shown here is derived from an EMBL/GenBank/DDBJ whole genome shotgun (WGS) entry which is preliminary data.</text>
</comment>
<dbReference type="PROSITE" id="PS00137">
    <property type="entry name" value="SUBTILASE_HIS"/>
    <property type="match status" value="1"/>
</dbReference>
<feature type="active site" description="Charge relay system" evidence="5">
    <location>
        <position position="178"/>
    </location>
</feature>
<dbReference type="PROSITE" id="PS00138">
    <property type="entry name" value="SUBTILASE_SER"/>
    <property type="match status" value="1"/>
</dbReference>
<organism evidence="9 10">
    <name type="scientific">Actinomadura soli</name>
    <dbReference type="NCBI Taxonomy" id="2508997"/>
    <lineage>
        <taxon>Bacteria</taxon>
        <taxon>Bacillati</taxon>
        <taxon>Actinomycetota</taxon>
        <taxon>Actinomycetes</taxon>
        <taxon>Streptosporangiales</taxon>
        <taxon>Thermomonosporaceae</taxon>
        <taxon>Actinomadura</taxon>
    </lineage>
</organism>
<dbReference type="GO" id="GO:0004252">
    <property type="term" value="F:serine-type endopeptidase activity"/>
    <property type="evidence" value="ECO:0007669"/>
    <property type="project" value="UniProtKB-UniRule"/>
</dbReference>
<protein>
    <submittedName>
        <fullName evidence="9">S8 family peptidase</fullName>
    </submittedName>
</protein>
<evidence type="ECO:0000313" key="10">
    <source>
        <dbReference type="Proteomes" id="UP000309174"/>
    </source>
</evidence>
<dbReference type="PANTHER" id="PTHR43806">
    <property type="entry name" value="PEPTIDASE S8"/>
    <property type="match status" value="1"/>
</dbReference>
<evidence type="ECO:0000256" key="6">
    <source>
        <dbReference type="RuleBase" id="RU003355"/>
    </source>
</evidence>
<evidence type="ECO:0000256" key="1">
    <source>
        <dbReference type="ARBA" id="ARBA00011073"/>
    </source>
</evidence>
<dbReference type="InterPro" id="IPR000209">
    <property type="entry name" value="Peptidase_S8/S53_dom"/>
</dbReference>
<evidence type="ECO:0000259" key="7">
    <source>
        <dbReference type="Pfam" id="PF00082"/>
    </source>
</evidence>
<reference evidence="9 10" key="1">
    <citation type="submission" date="2019-05" db="EMBL/GenBank/DDBJ databases">
        <title>Draft genome sequence of Actinomadura sp. 14C53.</title>
        <authorList>
            <person name="Saricaoglu S."/>
            <person name="Isik K."/>
        </authorList>
    </citation>
    <scope>NUCLEOTIDE SEQUENCE [LARGE SCALE GENOMIC DNA]</scope>
    <source>
        <strain evidence="9 10">14C53</strain>
    </source>
</reference>
<feature type="active site" description="Charge relay system" evidence="5">
    <location>
        <position position="334"/>
    </location>
</feature>
<comment type="similarity">
    <text evidence="1 5 6">Belongs to the peptidase S8 family.</text>
</comment>
<dbReference type="PRINTS" id="PR00723">
    <property type="entry name" value="SUBTILISIN"/>
</dbReference>
<dbReference type="InterPro" id="IPR023828">
    <property type="entry name" value="Peptidase_S8_Ser-AS"/>
</dbReference>
<dbReference type="InterPro" id="IPR010259">
    <property type="entry name" value="S8pro/Inhibitor_I9"/>
</dbReference>
<dbReference type="CDD" id="cd04077">
    <property type="entry name" value="Peptidases_S8_PCSK9_ProteinaseK_like"/>
    <property type="match status" value="1"/>
</dbReference>
<dbReference type="EMBL" id="VCKW01000144">
    <property type="protein sequence ID" value="TMQ93549.1"/>
    <property type="molecule type" value="Genomic_DNA"/>
</dbReference>
<keyword evidence="3 5" id="KW-0378">Hydrolase</keyword>
<proteinExistence type="inferred from homology"/>
<dbReference type="Pfam" id="PF05922">
    <property type="entry name" value="Inhibitor_I9"/>
    <property type="match status" value="1"/>
</dbReference>
<dbReference type="InterPro" id="IPR050131">
    <property type="entry name" value="Peptidase_S8_subtilisin-like"/>
</dbReference>
<dbReference type="AlphaFoldDB" id="A0A5C4J6K8"/>
<dbReference type="GO" id="GO:0006508">
    <property type="term" value="P:proteolysis"/>
    <property type="evidence" value="ECO:0007669"/>
    <property type="project" value="UniProtKB-KW"/>
</dbReference>
<evidence type="ECO:0000313" key="9">
    <source>
        <dbReference type="EMBL" id="TMQ93549.1"/>
    </source>
</evidence>
<dbReference type="InterPro" id="IPR022398">
    <property type="entry name" value="Peptidase_S8_His-AS"/>
</dbReference>